<feature type="region of interest" description="Disordered" evidence="1">
    <location>
        <begin position="37"/>
        <end position="72"/>
    </location>
</feature>
<feature type="compositionally biased region" description="Acidic residues" evidence="1">
    <location>
        <begin position="53"/>
        <end position="65"/>
    </location>
</feature>
<proteinExistence type="predicted"/>
<reference evidence="2 3" key="1">
    <citation type="submission" date="2019-03" db="EMBL/GenBank/DDBJ databases">
        <title>First draft genome of Liparis tanakae, snailfish: a comprehensive survey of snailfish specific genes.</title>
        <authorList>
            <person name="Kim W."/>
            <person name="Song I."/>
            <person name="Jeong J.-H."/>
            <person name="Kim D."/>
            <person name="Kim S."/>
            <person name="Ryu S."/>
            <person name="Song J.Y."/>
            <person name="Lee S.K."/>
        </authorList>
    </citation>
    <scope>NUCLEOTIDE SEQUENCE [LARGE SCALE GENOMIC DNA]</scope>
    <source>
        <tissue evidence="2">Muscle</tissue>
    </source>
</reference>
<sequence>MDIPAKYTKIKIQQKKKVADRTVTRVLLLVERCTNRPMCGDHGPMNQALAREEQEEQEKQEEQEEGGGRSRWRNMVEQHGGHGEEDIACTTHRDTFSAQVKEYCSHQLTSGPH</sequence>
<organism evidence="2 3">
    <name type="scientific">Liparis tanakae</name>
    <name type="common">Tanaka's snailfish</name>
    <dbReference type="NCBI Taxonomy" id="230148"/>
    <lineage>
        <taxon>Eukaryota</taxon>
        <taxon>Metazoa</taxon>
        <taxon>Chordata</taxon>
        <taxon>Craniata</taxon>
        <taxon>Vertebrata</taxon>
        <taxon>Euteleostomi</taxon>
        <taxon>Actinopterygii</taxon>
        <taxon>Neopterygii</taxon>
        <taxon>Teleostei</taxon>
        <taxon>Neoteleostei</taxon>
        <taxon>Acanthomorphata</taxon>
        <taxon>Eupercaria</taxon>
        <taxon>Perciformes</taxon>
        <taxon>Cottioidei</taxon>
        <taxon>Cottales</taxon>
        <taxon>Liparidae</taxon>
        <taxon>Liparis</taxon>
    </lineage>
</organism>
<comment type="caution">
    <text evidence="2">The sequence shown here is derived from an EMBL/GenBank/DDBJ whole genome shotgun (WGS) entry which is preliminary data.</text>
</comment>
<accession>A0A4Z2HDB6</accession>
<keyword evidence="3" id="KW-1185">Reference proteome</keyword>
<evidence type="ECO:0000313" key="2">
    <source>
        <dbReference type="EMBL" id="TNN62792.1"/>
    </source>
</evidence>
<gene>
    <name evidence="2" type="ORF">EYF80_027018</name>
</gene>
<evidence type="ECO:0000256" key="1">
    <source>
        <dbReference type="SAM" id="MobiDB-lite"/>
    </source>
</evidence>
<dbReference type="AlphaFoldDB" id="A0A4Z2HDB6"/>
<name>A0A4Z2HDB6_9TELE</name>
<dbReference type="EMBL" id="SRLO01000286">
    <property type="protein sequence ID" value="TNN62792.1"/>
    <property type="molecule type" value="Genomic_DNA"/>
</dbReference>
<dbReference type="Proteomes" id="UP000314294">
    <property type="component" value="Unassembled WGS sequence"/>
</dbReference>
<evidence type="ECO:0000313" key="3">
    <source>
        <dbReference type="Proteomes" id="UP000314294"/>
    </source>
</evidence>
<protein>
    <submittedName>
        <fullName evidence="2">Uncharacterized protein</fullName>
    </submittedName>
</protein>